<dbReference type="InterPro" id="IPR036388">
    <property type="entry name" value="WH-like_DNA-bd_sf"/>
</dbReference>
<evidence type="ECO:0000256" key="6">
    <source>
        <dbReference type="ARBA" id="ARBA00023163"/>
    </source>
</evidence>
<dbReference type="SUPFAM" id="SSF88659">
    <property type="entry name" value="Sigma3 and sigma4 domains of RNA polymerase sigma factors"/>
    <property type="match status" value="1"/>
</dbReference>
<dbReference type="InterPro" id="IPR014284">
    <property type="entry name" value="RNA_pol_sigma-70_dom"/>
</dbReference>
<comment type="subunit">
    <text evidence="2">Interacts transiently with the RNA polymerase catalytic core formed by RpoA, RpoB, RpoC and RpoZ (2 alpha, 1 beta, 1 beta' and 1 omega subunit) to form the RNA polymerase holoenzyme that can initiate transcription.</text>
</comment>
<name>A0A541BPE2_9NOCA</name>
<keyword evidence="12" id="KW-1185">Reference proteome</keyword>
<keyword evidence="5" id="KW-0238">DNA-binding</keyword>
<dbReference type="InterPro" id="IPR007627">
    <property type="entry name" value="RNA_pol_sigma70_r2"/>
</dbReference>
<dbReference type="NCBIfam" id="TIGR02937">
    <property type="entry name" value="sigma70-ECF"/>
    <property type="match status" value="1"/>
</dbReference>
<dbReference type="Pfam" id="PF08281">
    <property type="entry name" value="Sigma70_r4_2"/>
    <property type="match status" value="1"/>
</dbReference>
<evidence type="ECO:0000256" key="4">
    <source>
        <dbReference type="ARBA" id="ARBA00023082"/>
    </source>
</evidence>
<dbReference type="Gene3D" id="1.10.10.10">
    <property type="entry name" value="Winged helix-like DNA-binding domain superfamily/Winged helix DNA-binding domain"/>
    <property type="match status" value="1"/>
</dbReference>
<dbReference type="RefSeq" id="WP_142096242.1">
    <property type="nucleotide sequence ID" value="NZ_VIGH01000002.1"/>
</dbReference>
<protein>
    <submittedName>
        <fullName evidence="11">Sigma-70 family RNA polymerase sigma factor</fullName>
    </submittedName>
</protein>
<evidence type="ECO:0000256" key="7">
    <source>
        <dbReference type="SAM" id="MobiDB-lite"/>
    </source>
</evidence>
<comment type="caution">
    <text evidence="11">The sequence shown here is derived from an EMBL/GenBank/DDBJ whole genome shotgun (WGS) entry which is preliminary data.</text>
</comment>
<feature type="domain" description="SnoaL-like" evidence="10">
    <location>
        <begin position="181"/>
        <end position="285"/>
    </location>
</feature>
<dbReference type="CDD" id="cd06171">
    <property type="entry name" value="Sigma70_r4"/>
    <property type="match status" value="1"/>
</dbReference>
<dbReference type="InterPro" id="IPR052704">
    <property type="entry name" value="ECF_Sigma-70_Domain"/>
</dbReference>
<evidence type="ECO:0000256" key="5">
    <source>
        <dbReference type="ARBA" id="ARBA00023125"/>
    </source>
</evidence>
<evidence type="ECO:0000313" key="12">
    <source>
        <dbReference type="Proteomes" id="UP000316256"/>
    </source>
</evidence>
<dbReference type="PANTHER" id="PTHR30173">
    <property type="entry name" value="SIGMA 19 FACTOR"/>
    <property type="match status" value="1"/>
</dbReference>
<sequence length="319" mass="33639">MAVAELTESFESHRSHLLAVGYRLTGSVADAEDAVQEAWLRLSETDAGAIRDLRGWLTTVVGRICLDHLRSAAVRRESYVGQWLPEPIVTPLGSLAPADPLDEVVRSEDSRLAAMIVLDTLGADQRTAFVLHDGFGVPFDEIAGVLGTSVASSRQLASRARRTVAGAHPPAPDPGHDEAVGRLMTAMSSGDLQAVLDALHPDAVVVGDANGTTRTAVNVIHGADKFARFFLGLLNRYGAQALQSAEPVLVNGELGIFTHGCAGDATHPGFPSRVGGFAVRDGKVCAAYDIANPDKLSGVRLPDRPLPGLPTAPGTRHRS</sequence>
<feature type="domain" description="RNA polymerase sigma factor 70 region 4 type 2" evidence="9">
    <location>
        <begin position="118"/>
        <end position="163"/>
    </location>
</feature>
<dbReference type="Gene3D" id="1.10.1740.10">
    <property type="match status" value="1"/>
</dbReference>
<evidence type="ECO:0000256" key="3">
    <source>
        <dbReference type="ARBA" id="ARBA00023015"/>
    </source>
</evidence>
<evidence type="ECO:0000256" key="1">
    <source>
        <dbReference type="ARBA" id="ARBA00010641"/>
    </source>
</evidence>
<dbReference type="InterPro" id="IPR037401">
    <property type="entry name" value="SnoaL-like"/>
</dbReference>
<dbReference type="Pfam" id="PF12680">
    <property type="entry name" value="SnoaL_2"/>
    <property type="match status" value="1"/>
</dbReference>
<keyword evidence="4" id="KW-0731">Sigma factor</keyword>
<dbReference type="Proteomes" id="UP000316256">
    <property type="component" value="Unassembled WGS sequence"/>
</dbReference>
<dbReference type="NCBIfam" id="NF007214">
    <property type="entry name" value="PRK09636.1"/>
    <property type="match status" value="1"/>
</dbReference>
<dbReference type="EMBL" id="VIGH01000002">
    <property type="protein sequence ID" value="TQF74196.1"/>
    <property type="molecule type" value="Genomic_DNA"/>
</dbReference>
<accession>A0A541BPE2</accession>
<dbReference type="GO" id="GO:0006352">
    <property type="term" value="P:DNA-templated transcription initiation"/>
    <property type="evidence" value="ECO:0007669"/>
    <property type="project" value="InterPro"/>
</dbReference>
<dbReference type="Pfam" id="PF04542">
    <property type="entry name" value="Sigma70_r2"/>
    <property type="match status" value="1"/>
</dbReference>
<dbReference type="GO" id="GO:0003677">
    <property type="term" value="F:DNA binding"/>
    <property type="evidence" value="ECO:0007669"/>
    <property type="project" value="UniProtKB-KW"/>
</dbReference>
<dbReference type="GO" id="GO:0016987">
    <property type="term" value="F:sigma factor activity"/>
    <property type="evidence" value="ECO:0007669"/>
    <property type="project" value="UniProtKB-KW"/>
</dbReference>
<dbReference type="OrthoDB" id="3211555at2"/>
<dbReference type="AlphaFoldDB" id="A0A541BPE2"/>
<dbReference type="InterPro" id="IPR013249">
    <property type="entry name" value="RNA_pol_sigma70_r4_t2"/>
</dbReference>
<evidence type="ECO:0000259" key="8">
    <source>
        <dbReference type="Pfam" id="PF04542"/>
    </source>
</evidence>
<dbReference type="InterPro" id="IPR032710">
    <property type="entry name" value="NTF2-like_dom_sf"/>
</dbReference>
<dbReference type="InterPro" id="IPR013324">
    <property type="entry name" value="RNA_pol_sigma_r3/r4-like"/>
</dbReference>
<keyword evidence="3" id="KW-0805">Transcription regulation</keyword>
<evidence type="ECO:0000313" key="11">
    <source>
        <dbReference type="EMBL" id="TQF74196.1"/>
    </source>
</evidence>
<reference evidence="11 12" key="1">
    <citation type="submission" date="2019-06" db="EMBL/GenBank/DDBJ databases">
        <title>Rhodococcus spaelei sp. nov., isolated from a cave.</title>
        <authorList>
            <person name="Lee S.D."/>
        </authorList>
    </citation>
    <scope>NUCLEOTIDE SEQUENCE [LARGE SCALE GENOMIC DNA]</scope>
    <source>
        <strain evidence="11 12">C9-5</strain>
    </source>
</reference>
<gene>
    <name evidence="11" type="ORF">FK531_06015</name>
</gene>
<comment type="similarity">
    <text evidence="1">Belongs to the sigma-70 factor family. ECF subfamily.</text>
</comment>
<evidence type="ECO:0000259" key="9">
    <source>
        <dbReference type="Pfam" id="PF08281"/>
    </source>
</evidence>
<evidence type="ECO:0000256" key="2">
    <source>
        <dbReference type="ARBA" id="ARBA00011344"/>
    </source>
</evidence>
<dbReference type="PANTHER" id="PTHR30173:SF36">
    <property type="entry name" value="ECF RNA POLYMERASE SIGMA FACTOR SIGJ"/>
    <property type="match status" value="1"/>
</dbReference>
<feature type="region of interest" description="Disordered" evidence="7">
    <location>
        <begin position="299"/>
        <end position="319"/>
    </location>
</feature>
<dbReference type="SUPFAM" id="SSF88946">
    <property type="entry name" value="Sigma2 domain of RNA polymerase sigma factors"/>
    <property type="match status" value="1"/>
</dbReference>
<organism evidence="11 12">
    <name type="scientific">Rhodococcus spelaei</name>
    <dbReference type="NCBI Taxonomy" id="2546320"/>
    <lineage>
        <taxon>Bacteria</taxon>
        <taxon>Bacillati</taxon>
        <taxon>Actinomycetota</taxon>
        <taxon>Actinomycetes</taxon>
        <taxon>Mycobacteriales</taxon>
        <taxon>Nocardiaceae</taxon>
        <taxon>Rhodococcus</taxon>
    </lineage>
</organism>
<dbReference type="InterPro" id="IPR013325">
    <property type="entry name" value="RNA_pol_sigma_r2"/>
</dbReference>
<evidence type="ECO:0000259" key="10">
    <source>
        <dbReference type="Pfam" id="PF12680"/>
    </source>
</evidence>
<dbReference type="Gene3D" id="3.10.450.50">
    <property type="match status" value="1"/>
</dbReference>
<dbReference type="SUPFAM" id="SSF54427">
    <property type="entry name" value="NTF2-like"/>
    <property type="match status" value="1"/>
</dbReference>
<proteinExistence type="inferred from homology"/>
<keyword evidence="6" id="KW-0804">Transcription</keyword>
<feature type="domain" description="RNA polymerase sigma-70 region 2" evidence="8">
    <location>
        <begin position="10"/>
        <end position="73"/>
    </location>
</feature>